<sequence>MITLFIGTTNMPSMAVPIMAQLLEMDPRVSLPYWDSVLDQNLPNSRDSIIWSKEFMGDVDNISYVITEPYVKWRTIQVYNRVPPPQENDPEYKDYKRYLGCPINMGWSRDYPYTLEVAHASIHNYVGGDFADPVSLCPNLSRSI</sequence>
<dbReference type="Gene3D" id="1.10.1280.10">
    <property type="entry name" value="Di-copper center containing domain from catechol oxidase"/>
    <property type="match status" value="1"/>
</dbReference>
<dbReference type="Proteomes" id="UP000887540">
    <property type="component" value="Unplaced"/>
</dbReference>
<protein>
    <submittedName>
        <fullName evidence="2">Uncharacterized protein</fullName>
    </submittedName>
</protein>
<dbReference type="SUPFAM" id="SSF48056">
    <property type="entry name" value="Di-copper centre-containing domain"/>
    <property type="match status" value="1"/>
</dbReference>
<dbReference type="InterPro" id="IPR008922">
    <property type="entry name" value="Di-copper_centre_dom_sf"/>
</dbReference>
<organism evidence="1 2">
    <name type="scientific">Acrobeloides nanus</name>
    <dbReference type="NCBI Taxonomy" id="290746"/>
    <lineage>
        <taxon>Eukaryota</taxon>
        <taxon>Metazoa</taxon>
        <taxon>Ecdysozoa</taxon>
        <taxon>Nematoda</taxon>
        <taxon>Chromadorea</taxon>
        <taxon>Rhabditida</taxon>
        <taxon>Tylenchina</taxon>
        <taxon>Cephalobomorpha</taxon>
        <taxon>Cephaloboidea</taxon>
        <taxon>Cephalobidae</taxon>
        <taxon>Acrobeloides</taxon>
    </lineage>
</organism>
<keyword evidence="1" id="KW-1185">Reference proteome</keyword>
<proteinExistence type="predicted"/>
<evidence type="ECO:0000313" key="2">
    <source>
        <dbReference type="WBParaSite" id="ACRNAN_Path_89.g327.t1"/>
    </source>
</evidence>
<name>A0A914CDH0_9BILA</name>
<dbReference type="WBParaSite" id="ACRNAN_Path_89.g327.t1">
    <property type="protein sequence ID" value="ACRNAN_Path_89.g327.t1"/>
    <property type="gene ID" value="ACRNAN_Path_89.g327"/>
</dbReference>
<accession>A0A914CDH0</accession>
<reference evidence="2" key="1">
    <citation type="submission" date="2022-11" db="UniProtKB">
        <authorList>
            <consortium name="WormBaseParasite"/>
        </authorList>
    </citation>
    <scope>IDENTIFICATION</scope>
</reference>
<evidence type="ECO:0000313" key="1">
    <source>
        <dbReference type="Proteomes" id="UP000887540"/>
    </source>
</evidence>
<dbReference type="AlphaFoldDB" id="A0A914CDH0"/>